<organism evidence="2 3">
    <name type="scientific">Nonomuraea endophytica</name>
    <dbReference type="NCBI Taxonomy" id="714136"/>
    <lineage>
        <taxon>Bacteria</taxon>
        <taxon>Bacillati</taxon>
        <taxon>Actinomycetota</taxon>
        <taxon>Actinomycetes</taxon>
        <taxon>Streptosporangiales</taxon>
        <taxon>Streptosporangiaceae</taxon>
        <taxon>Nonomuraea</taxon>
    </lineage>
</organism>
<keyword evidence="1" id="KW-0812">Transmembrane</keyword>
<dbReference type="Proteomes" id="UP000568380">
    <property type="component" value="Unassembled WGS sequence"/>
</dbReference>
<proteinExistence type="predicted"/>
<keyword evidence="1" id="KW-0472">Membrane</keyword>
<feature type="transmembrane region" description="Helical" evidence="1">
    <location>
        <begin position="99"/>
        <end position="117"/>
    </location>
</feature>
<accession>A0A7W8EF90</accession>
<dbReference type="RefSeq" id="WP_184959645.1">
    <property type="nucleotide sequence ID" value="NZ_JACHIN010000002.1"/>
</dbReference>
<feature type="transmembrane region" description="Helical" evidence="1">
    <location>
        <begin position="124"/>
        <end position="146"/>
    </location>
</feature>
<dbReference type="EMBL" id="JACHIN010000002">
    <property type="protein sequence ID" value="MBB5076227.1"/>
    <property type="molecule type" value="Genomic_DNA"/>
</dbReference>
<feature type="transmembrane region" description="Helical" evidence="1">
    <location>
        <begin position="38"/>
        <end position="60"/>
    </location>
</feature>
<feature type="transmembrane region" description="Helical" evidence="1">
    <location>
        <begin position="72"/>
        <end position="93"/>
    </location>
</feature>
<comment type="caution">
    <text evidence="2">The sequence shown here is derived from an EMBL/GenBank/DDBJ whole genome shotgun (WGS) entry which is preliminary data.</text>
</comment>
<dbReference type="AlphaFoldDB" id="A0A7W8EF90"/>
<keyword evidence="1" id="KW-1133">Transmembrane helix</keyword>
<name>A0A7W8EF90_9ACTN</name>
<reference evidence="2 3" key="1">
    <citation type="submission" date="2020-08" db="EMBL/GenBank/DDBJ databases">
        <title>Genomic Encyclopedia of Type Strains, Phase IV (KMG-IV): sequencing the most valuable type-strain genomes for metagenomic binning, comparative biology and taxonomic classification.</title>
        <authorList>
            <person name="Goeker M."/>
        </authorList>
    </citation>
    <scope>NUCLEOTIDE SEQUENCE [LARGE SCALE GENOMIC DNA]</scope>
    <source>
        <strain evidence="2 3">DSM 45385</strain>
    </source>
</reference>
<evidence type="ECO:0000256" key="1">
    <source>
        <dbReference type="SAM" id="Phobius"/>
    </source>
</evidence>
<protein>
    <submittedName>
        <fullName evidence="2">Uncharacterized protein</fullName>
    </submittedName>
</protein>
<sequence>MRGRWVRAAAVYAALGLVWWASVELIYQAVGCEEWGCLVTLLGTQAAVSAAVLVGAGYLLRLVNVARAAATGWLAAVLVALVLLGQWVLPVWTDTVPDSVSAVVAFGLSGAAAAVVTERGLPGWLRVLVLLVVGAAVPVTLAWVLATGNG</sequence>
<gene>
    <name evidence="2" type="ORF">HNR40_001691</name>
</gene>
<keyword evidence="3" id="KW-1185">Reference proteome</keyword>
<evidence type="ECO:0000313" key="2">
    <source>
        <dbReference type="EMBL" id="MBB5076227.1"/>
    </source>
</evidence>
<evidence type="ECO:0000313" key="3">
    <source>
        <dbReference type="Proteomes" id="UP000568380"/>
    </source>
</evidence>